<proteinExistence type="predicted"/>
<dbReference type="AlphaFoldDB" id="A0A846XXR3"/>
<dbReference type="Proteomes" id="UP000565711">
    <property type="component" value="Unassembled WGS sequence"/>
</dbReference>
<accession>A0A846XXR3</accession>
<name>A0A846XXR3_9NOCA</name>
<gene>
    <name evidence="1" type="ORF">HGA08_17240</name>
</gene>
<dbReference type="EMBL" id="JAAXOP010000009">
    <property type="protein sequence ID" value="NKY51966.1"/>
    <property type="molecule type" value="Genomic_DNA"/>
</dbReference>
<keyword evidence="2" id="KW-1185">Reference proteome</keyword>
<organism evidence="1 2">
    <name type="scientific">Nocardia vermiculata</name>
    <dbReference type="NCBI Taxonomy" id="257274"/>
    <lineage>
        <taxon>Bacteria</taxon>
        <taxon>Bacillati</taxon>
        <taxon>Actinomycetota</taxon>
        <taxon>Actinomycetes</taxon>
        <taxon>Mycobacteriales</taxon>
        <taxon>Nocardiaceae</taxon>
        <taxon>Nocardia</taxon>
    </lineage>
</organism>
<evidence type="ECO:0008006" key="3">
    <source>
        <dbReference type="Google" id="ProtNLM"/>
    </source>
</evidence>
<evidence type="ECO:0000313" key="1">
    <source>
        <dbReference type="EMBL" id="NKY51966.1"/>
    </source>
</evidence>
<evidence type="ECO:0000313" key="2">
    <source>
        <dbReference type="Proteomes" id="UP000565711"/>
    </source>
</evidence>
<comment type="caution">
    <text evidence="1">The sequence shown here is derived from an EMBL/GenBank/DDBJ whole genome shotgun (WGS) entry which is preliminary data.</text>
</comment>
<protein>
    <recommendedName>
        <fullName evidence="3">Ferredoxin</fullName>
    </recommendedName>
</protein>
<sequence length="90" mass="9722">MQSLACHTCDARVFVAKYSPAHTSVQWTTESARTCPEMAAAAGRSAYLLRCEALDRTIDEAATRGAITPTTRSEPDVEPLAAAEVRTIPR</sequence>
<reference evidence="1 2" key="1">
    <citation type="submission" date="2020-04" db="EMBL/GenBank/DDBJ databases">
        <title>MicrobeNet Type strains.</title>
        <authorList>
            <person name="Nicholson A.C."/>
        </authorList>
    </citation>
    <scope>NUCLEOTIDE SEQUENCE [LARGE SCALE GENOMIC DNA]</scope>
    <source>
        <strain evidence="1 2">JCM 12354</strain>
    </source>
</reference>